<dbReference type="STRING" id="1538463.B0T36_12130"/>
<gene>
    <name evidence="1" type="ORF">B0T46_07870</name>
</gene>
<dbReference type="RefSeq" id="WP_077115819.1">
    <property type="nucleotide sequence ID" value="NZ_LOKT01000007.1"/>
</dbReference>
<dbReference type="OrthoDB" id="4559758at2"/>
<dbReference type="AlphaFoldDB" id="A0A1W0BH35"/>
<dbReference type="Proteomes" id="UP000188836">
    <property type="component" value="Unassembled WGS sequence"/>
</dbReference>
<comment type="caution">
    <text evidence="1">The sequence shown here is derived from an EMBL/GenBank/DDBJ whole genome shotgun (WGS) entry which is preliminary data.</text>
</comment>
<dbReference type="EMBL" id="MUMY01000005">
    <property type="protein sequence ID" value="ONM49291.1"/>
    <property type="molecule type" value="Genomic_DNA"/>
</dbReference>
<accession>A0A1W0BH35</accession>
<keyword evidence="2" id="KW-1185">Reference proteome</keyword>
<sequence>MTDQDDHRDDALPPFPQLWARWAIIAAGFAAAGSPWGPRILPSVAWFESTARSGSTLYALPGGRAVLSGGVWDRWTSAPDTICSESPDWAVDPMLNPGADPRLRTFCYWWQDRCWHRSEPSSPWEWTAALPDIWTDDAVGDTLGSLVSGRPDTRQRASVATLIHAAGTAVVTQEVVMDVFGAGDLFDIDCAMDQFAMAGLTSAPTRRPLPVAAGEGR</sequence>
<reference evidence="1 2" key="1">
    <citation type="journal article" date="2016" name="Antonie Van Leeuwenhoek">
        <title>Nocardia donostiensis sp. nov., isolated from human respiratory specimens.</title>
        <authorList>
            <person name="Ercibengoa M."/>
            <person name="Bell M."/>
            <person name="Marimon J.M."/>
            <person name="Humrighouse B."/>
            <person name="Klenk H.P."/>
            <person name="Potter G."/>
            <person name="Perez-Trallero E."/>
        </authorList>
    </citation>
    <scope>NUCLEOTIDE SEQUENCE [LARGE SCALE GENOMIC DNA]</scope>
    <source>
        <strain evidence="1 2">X1655</strain>
    </source>
</reference>
<organism evidence="1 2">
    <name type="scientific">Nocardia donostiensis</name>
    <dbReference type="NCBI Taxonomy" id="1538463"/>
    <lineage>
        <taxon>Bacteria</taxon>
        <taxon>Bacillati</taxon>
        <taxon>Actinomycetota</taxon>
        <taxon>Actinomycetes</taxon>
        <taxon>Mycobacteriales</taxon>
        <taxon>Nocardiaceae</taxon>
        <taxon>Nocardia</taxon>
    </lineage>
</organism>
<evidence type="ECO:0000313" key="1">
    <source>
        <dbReference type="EMBL" id="ONM49291.1"/>
    </source>
</evidence>
<proteinExistence type="predicted"/>
<evidence type="ECO:0000313" key="2">
    <source>
        <dbReference type="Proteomes" id="UP000188836"/>
    </source>
</evidence>
<protein>
    <submittedName>
        <fullName evidence="1">Uncharacterized protein</fullName>
    </submittedName>
</protein>
<name>A0A1W0BH35_9NOCA</name>